<reference evidence="2" key="1">
    <citation type="submission" date="2016-07" db="EMBL/GenBank/DDBJ databases">
        <authorList>
            <person name="Florea S."/>
            <person name="Webb J.S."/>
            <person name="Jaromczyk J."/>
            <person name="Schardl C.L."/>
        </authorList>
    </citation>
    <scope>NUCLEOTIDE SEQUENCE [LARGE SCALE GENOMIC DNA]</scope>
    <source>
        <strain evidence="2">CC-VM-7</strain>
    </source>
</reference>
<comment type="caution">
    <text evidence="1">The sequence shown here is derived from an EMBL/GenBank/DDBJ whole genome shotgun (WGS) entry which is preliminary data.</text>
</comment>
<evidence type="ECO:0000313" key="2">
    <source>
        <dbReference type="Proteomes" id="UP000093432"/>
    </source>
</evidence>
<evidence type="ECO:0000313" key="1">
    <source>
        <dbReference type="EMBL" id="OCA75395.1"/>
    </source>
</evidence>
<protein>
    <submittedName>
        <fullName evidence="1">Uncharacterized protein</fullName>
    </submittedName>
</protein>
<dbReference type="Proteomes" id="UP000093432">
    <property type="component" value="Unassembled WGS sequence"/>
</dbReference>
<gene>
    <name evidence="1" type="ORF">BBI00_14100</name>
</gene>
<dbReference type="STRING" id="651561.BBI00_14100"/>
<organism evidence="1 2">
    <name type="scientific">Chryseobacterium arthrosphaerae</name>
    <dbReference type="NCBI Taxonomy" id="651561"/>
    <lineage>
        <taxon>Bacteria</taxon>
        <taxon>Pseudomonadati</taxon>
        <taxon>Bacteroidota</taxon>
        <taxon>Flavobacteriia</taxon>
        <taxon>Flavobacteriales</taxon>
        <taxon>Weeksellaceae</taxon>
        <taxon>Chryseobacterium group</taxon>
        <taxon>Chryseobacterium</taxon>
    </lineage>
</organism>
<dbReference type="AlphaFoldDB" id="A0A1B8ZUY2"/>
<accession>A0A1B8ZUY2</accession>
<dbReference type="EMBL" id="MAYG01000001">
    <property type="protein sequence ID" value="OCA75395.1"/>
    <property type="molecule type" value="Genomic_DNA"/>
</dbReference>
<proteinExistence type="predicted"/>
<name>A0A1B8ZUY2_9FLAO</name>
<sequence>MLFSNMICSVMSHVKRELYAKTQYTIKRSNLRKGETICFTENDLTEAEWREEKEFTLNGLSYDIISVSIVNGKKTYFCYIDKKDIIINSLLDFSKKLAVKKTYIKRQIDLPVHEKNIFKTSHFFVDFDKNDLRFTSVFHLKIIHNLYNQSEKNHYLSIIIPPPEPAL</sequence>